<dbReference type="EMBL" id="PP582187">
    <property type="protein sequence ID" value="WZP35719.1"/>
    <property type="molecule type" value="Genomic_DNA"/>
</dbReference>
<evidence type="ECO:0000313" key="2">
    <source>
        <dbReference type="Proteomes" id="UP001432787"/>
    </source>
</evidence>
<name>A0AAX4PSY6_9CAUD</name>
<reference evidence="1" key="1">
    <citation type="submission" date="2024-04" db="EMBL/GenBank/DDBJ databases">
        <authorList>
            <person name="Soro O."/>
            <person name="Kigen C."/>
            <person name="Nyerere A."/>
            <person name="Musila L."/>
        </authorList>
    </citation>
    <scope>NUCLEOTIDE SEQUENCE</scope>
</reference>
<protein>
    <submittedName>
        <fullName evidence="1">Uncharacterized protein</fullName>
    </submittedName>
</protein>
<organism evidence="1 2">
    <name type="scientific">Enterococcus phage vB_Efs6_KEN16</name>
    <dbReference type="NCBI Taxonomy" id="3138325"/>
    <lineage>
        <taxon>Viruses</taxon>
        <taxon>Duplodnaviria</taxon>
        <taxon>Heunggongvirae</taxon>
        <taxon>Uroviricota</taxon>
        <taxon>Caudoviricetes</taxon>
        <taxon>Herelleviridae</taxon>
        <taxon>Brockvirinae</taxon>
        <taxon>Kochikohdavirus</taxon>
    </lineage>
</organism>
<accession>A0AAX4PSY6</accession>
<dbReference type="Proteomes" id="UP001432787">
    <property type="component" value="Segment"/>
</dbReference>
<sequence length="49" mass="5648">MLPSDLARDSLFPFQEAGSLIRILVIFLCPFNRVFDNCCQLKGRYSPRV</sequence>
<evidence type="ECO:0000313" key="1">
    <source>
        <dbReference type="EMBL" id="WZP35719.1"/>
    </source>
</evidence>
<proteinExistence type="predicted"/>